<dbReference type="PROSITE" id="PS00973">
    <property type="entry name" value="USP_2"/>
    <property type="match status" value="1"/>
</dbReference>
<feature type="region of interest" description="Disordered" evidence="8">
    <location>
        <begin position="508"/>
        <end position="527"/>
    </location>
</feature>
<proteinExistence type="inferred from homology"/>
<evidence type="ECO:0000313" key="10">
    <source>
        <dbReference type="EMBL" id="KAI9278799.1"/>
    </source>
</evidence>
<name>A0AAD5KR94_9FUNG</name>
<comment type="catalytic activity">
    <reaction evidence="1">
        <text>Thiol-dependent hydrolysis of ester, thioester, amide, peptide and isopeptide bonds formed by the C-terminal Gly of ubiquitin (a 76-residue protein attached to proteins as an intracellular targeting signal).</text>
        <dbReference type="EC" id="3.4.19.12"/>
    </reaction>
</comment>
<evidence type="ECO:0000256" key="5">
    <source>
        <dbReference type="ARBA" id="ARBA00022786"/>
    </source>
</evidence>
<dbReference type="InterPro" id="IPR028889">
    <property type="entry name" value="USP"/>
</dbReference>
<dbReference type="EC" id="3.4.19.12" evidence="3"/>
<dbReference type="GO" id="GO:0004843">
    <property type="term" value="F:cysteine-type deubiquitinase activity"/>
    <property type="evidence" value="ECO:0007669"/>
    <property type="project" value="UniProtKB-EC"/>
</dbReference>
<evidence type="ECO:0000256" key="1">
    <source>
        <dbReference type="ARBA" id="ARBA00000707"/>
    </source>
</evidence>
<reference evidence="10" key="2">
    <citation type="submission" date="2023-02" db="EMBL/GenBank/DDBJ databases">
        <authorList>
            <consortium name="DOE Joint Genome Institute"/>
            <person name="Mondo S.J."/>
            <person name="Chang Y."/>
            <person name="Wang Y."/>
            <person name="Ahrendt S."/>
            <person name="Andreopoulos W."/>
            <person name="Barry K."/>
            <person name="Beard J."/>
            <person name="Benny G.L."/>
            <person name="Blankenship S."/>
            <person name="Bonito G."/>
            <person name="Cuomo C."/>
            <person name="Desiro A."/>
            <person name="Gervers K.A."/>
            <person name="Hundley H."/>
            <person name="Kuo A."/>
            <person name="LaButti K."/>
            <person name="Lang B.F."/>
            <person name="Lipzen A."/>
            <person name="O'Donnell K."/>
            <person name="Pangilinan J."/>
            <person name="Reynolds N."/>
            <person name="Sandor L."/>
            <person name="Smith M.W."/>
            <person name="Tsang A."/>
            <person name="Grigoriev I.V."/>
            <person name="Stajich J.E."/>
            <person name="Spatafora J.W."/>
        </authorList>
    </citation>
    <scope>NUCLEOTIDE SEQUENCE</scope>
    <source>
        <strain evidence="10">RSA 2281</strain>
    </source>
</reference>
<dbReference type="GO" id="GO:0005634">
    <property type="term" value="C:nucleus"/>
    <property type="evidence" value="ECO:0007669"/>
    <property type="project" value="TreeGrafter"/>
</dbReference>
<protein>
    <recommendedName>
        <fullName evidence="3">ubiquitinyl hydrolase 1</fullName>
        <ecNumber evidence="3">3.4.19.12</ecNumber>
    </recommendedName>
</protein>
<evidence type="ECO:0000313" key="11">
    <source>
        <dbReference type="Proteomes" id="UP001209540"/>
    </source>
</evidence>
<dbReference type="Pfam" id="PF00443">
    <property type="entry name" value="UCH"/>
    <property type="match status" value="1"/>
</dbReference>
<dbReference type="InterPro" id="IPR050164">
    <property type="entry name" value="Peptidase_C19"/>
</dbReference>
<dbReference type="EMBL" id="JAIXMP010000001">
    <property type="protein sequence ID" value="KAI9278799.1"/>
    <property type="molecule type" value="Genomic_DNA"/>
</dbReference>
<dbReference type="InterPro" id="IPR001394">
    <property type="entry name" value="Peptidase_C19_UCH"/>
</dbReference>
<dbReference type="PANTHER" id="PTHR24006">
    <property type="entry name" value="UBIQUITIN CARBOXYL-TERMINAL HYDROLASE"/>
    <property type="match status" value="1"/>
</dbReference>
<dbReference type="GO" id="GO:0016579">
    <property type="term" value="P:protein deubiquitination"/>
    <property type="evidence" value="ECO:0007669"/>
    <property type="project" value="InterPro"/>
</dbReference>
<evidence type="ECO:0000259" key="9">
    <source>
        <dbReference type="PROSITE" id="PS50235"/>
    </source>
</evidence>
<dbReference type="PROSITE" id="PS50235">
    <property type="entry name" value="USP_3"/>
    <property type="match status" value="1"/>
</dbReference>
<comment type="similarity">
    <text evidence="2">Belongs to the peptidase C19 family.</text>
</comment>
<reference evidence="10" key="1">
    <citation type="journal article" date="2022" name="IScience">
        <title>Evolution of zygomycete secretomes and the origins of terrestrial fungal ecologies.</title>
        <authorList>
            <person name="Chang Y."/>
            <person name="Wang Y."/>
            <person name="Mondo S."/>
            <person name="Ahrendt S."/>
            <person name="Andreopoulos W."/>
            <person name="Barry K."/>
            <person name="Beard J."/>
            <person name="Benny G.L."/>
            <person name="Blankenship S."/>
            <person name="Bonito G."/>
            <person name="Cuomo C."/>
            <person name="Desiro A."/>
            <person name="Gervers K.A."/>
            <person name="Hundley H."/>
            <person name="Kuo A."/>
            <person name="LaButti K."/>
            <person name="Lang B.F."/>
            <person name="Lipzen A."/>
            <person name="O'Donnell K."/>
            <person name="Pangilinan J."/>
            <person name="Reynolds N."/>
            <person name="Sandor L."/>
            <person name="Smith M.E."/>
            <person name="Tsang A."/>
            <person name="Grigoriev I.V."/>
            <person name="Stajich J.E."/>
            <person name="Spatafora J.W."/>
        </authorList>
    </citation>
    <scope>NUCLEOTIDE SEQUENCE</scope>
    <source>
        <strain evidence="10">RSA 2281</strain>
    </source>
</reference>
<dbReference type="Proteomes" id="UP001209540">
    <property type="component" value="Unassembled WGS sequence"/>
</dbReference>
<keyword evidence="5" id="KW-0833">Ubl conjugation pathway</keyword>
<organism evidence="10 11">
    <name type="scientific">Phascolomyces articulosus</name>
    <dbReference type="NCBI Taxonomy" id="60185"/>
    <lineage>
        <taxon>Eukaryota</taxon>
        <taxon>Fungi</taxon>
        <taxon>Fungi incertae sedis</taxon>
        <taxon>Mucoromycota</taxon>
        <taxon>Mucoromycotina</taxon>
        <taxon>Mucoromycetes</taxon>
        <taxon>Mucorales</taxon>
        <taxon>Lichtheimiaceae</taxon>
        <taxon>Phascolomyces</taxon>
    </lineage>
</organism>
<evidence type="ECO:0000256" key="6">
    <source>
        <dbReference type="ARBA" id="ARBA00022801"/>
    </source>
</evidence>
<sequence length="559" mass="61980">MASSSSNYHYPALAAITGIALAASGYALSSSTSTDTRQRDGRYIMGLTNTGNSCFINSALATVTSLRSYLAERVDERGDEIERIELTRNDYVLESVAYALYTTIEMLNRPLAKPRSMTPTDIVHALERKTNGRINREQQDAQELFQVISHALTSEEDVQYRSEPSSLLDAGAVRKMAIDNDPNLDHFETSSVSSMGTTGSMWSCFSVSTVGGYLRTRPRRPKSPFTGLTATKISCMKCGYTAPIRHSTFDNISLTIPQTLSCTLESCIDTYTKVDVLTDFRCRKCMLLATLDTLMEELAKVSGPDAMISDEDKQELKGKIQVIKDAMKYNVEAPLPGIPLTTPRTTSCTTKQTMFANPPKSLCFHLSRSVYHPSGIVQKNHCSVRFPEMLDLAPYTTNGFLNTSDPAASLSTPPPHTNSISQPSRISRTSLVYLRNMAAGHRFVHGRGDGLNVALVNKEDDLVHNALPSMTPPPVVRTIPYRLTAVIVHYGGHESGHFITYRRKKLPTGQDVRRAPGQEDPEPKKPTTFWRCSDELIEEVDLDTVLSSEAYMLFYERDV</sequence>
<accession>A0AAD5KR94</accession>
<dbReference type="GO" id="GO:0005829">
    <property type="term" value="C:cytosol"/>
    <property type="evidence" value="ECO:0007669"/>
    <property type="project" value="TreeGrafter"/>
</dbReference>
<dbReference type="SUPFAM" id="SSF54001">
    <property type="entry name" value="Cysteine proteinases"/>
    <property type="match status" value="1"/>
</dbReference>
<feature type="region of interest" description="Disordered" evidence="8">
    <location>
        <begin position="405"/>
        <end position="424"/>
    </location>
</feature>
<feature type="compositionally biased region" description="Basic and acidic residues" evidence="8">
    <location>
        <begin position="511"/>
        <end position="525"/>
    </location>
</feature>
<keyword evidence="7" id="KW-0788">Thiol protease</keyword>
<dbReference type="GO" id="GO:0006508">
    <property type="term" value="P:proteolysis"/>
    <property type="evidence" value="ECO:0007669"/>
    <property type="project" value="UniProtKB-KW"/>
</dbReference>
<evidence type="ECO:0000256" key="7">
    <source>
        <dbReference type="ARBA" id="ARBA00022807"/>
    </source>
</evidence>
<keyword evidence="11" id="KW-1185">Reference proteome</keyword>
<gene>
    <name evidence="10" type="ORF">BDA99DRAFT_428370</name>
</gene>
<dbReference type="InterPro" id="IPR038765">
    <property type="entry name" value="Papain-like_cys_pep_sf"/>
</dbReference>
<keyword evidence="4" id="KW-0645">Protease</keyword>
<keyword evidence="6" id="KW-0378">Hydrolase</keyword>
<dbReference type="AlphaFoldDB" id="A0AAD5KR94"/>
<dbReference type="InterPro" id="IPR018200">
    <property type="entry name" value="USP_CS"/>
</dbReference>
<evidence type="ECO:0000256" key="3">
    <source>
        <dbReference type="ARBA" id="ARBA00012759"/>
    </source>
</evidence>
<evidence type="ECO:0000256" key="4">
    <source>
        <dbReference type="ARBA" id="ARBA00022670"/>
    </source>
</evidence>
<evidence type="ECO:0000256" key="8">
    <source>
        <dbReference type="SAM" id="MobiDB-lite"/>
    </source>
</evidence>
<dbReference type="CDD" id="cd02662">
    <property type="entry name" value="Peptidase_C19F"/>
    <property type="match status" value="1"/>
</dbReference>
<dbReference type="PANTHER" id="PTHR24006:SF888">
    <property type="entry name" value="UBIQUITIN CARBOXYL-TERMINAL HYDROLASE 30"/>
    <property type="match status" value="1"/>
</dbReference>
<comment type="caution">
    <text evidence="10">The sequence shown here is derived from an EMBL/GenBank/DDBJ whole genome shotgun (WGS) entry which is preliminary data.</text>
</comment>
<feature type="domain" description="USP" evidence="9">
    <location>
        <begin position="45"/>
        <end position="558"/>
    </location>
</feature>
<evidence type="ECO:0000256" key="2">
    <source>
        <dbReference type="ARBA" id="ARBA00009085"/>
    </source>
</evidence>
<dbReference type="Gene3D" id="3.90.70.10">
    <property type="entry name" value="Cysteine proteinases"/>
    <property type="match status" value="1"/>
</dbReference>